<name>A0A1E1XEM3_9ACAR</name>
<reference evidence="1" key="1">
    <citation type="journal article" date="2017" name="Front. Cell. Infect. Microbiol.">
        <title>The Distinct Transcriptional Response of the Midgut of Amblyomma sculptum and Amblyomma aureolatum Ticks to Rickettsia rickettsii Correlates to Their Differences in Susceptibility to Infection.</title>
        <authorList>
            <person name="Martins L.A."/>
            <person name="Galletti M.F.B.M."/>
            <person name="Ribeiro J.M."/>
            <person name="Fujita A."/>
            <person name="Costa F.B."/>
            <person name="Labruna M.B."/>
            <person name="Daffre S."/>
            <person name="Fogaca A.C."/>
        </authorList>
    </citation>
    <scope>NUCLEOTIDE SEQUENCE</scope>
</reference>
<dbReference type="EMBL" id="GFAC01001508">
    <property type="protein sequence ID" value="JAT97680.1"/>
    <property type="molecule type" value="mRNA"/>
</dbReference>
<organism evidence="1">
    <name type="scientific">Amblyomma aureolatum</name>
    <dbReference type="NCBI Taxonomy" id="187763"/>
    <lineage>
        <taxon>Eukaryota</taxon>
        <taxon>Metazoa</taxon>
        <taxon>Ecdysozoa</taxon>
        <taxon>Arthropoda</taxon>
        <taxon>Chelicerata</taxon>
        <taxon>Arachnida</taxon>
        <taxon>Acari</taxon>
        <taxon>Parasitiformes</taxon>
        <taxon>Ixodida</taxon>
        <taxon>Ixodoidea</taxon>
        <taxon>Ixodidae</taxon>
        <taxon>Amblyomminae</taxon>
        <taxon>Amblyomma</taxon>
    </lineage>
</organism>
<accession>A0A1E1XEM3</accession>
<evidence type="ECO:0000313" key="1">
    <source>
        <dbReference type="EMBL" id="JAT97680.1"/>
    </source>
</evidence>
<feature type="non-terminal residue" evidence="1">
    <location>
        <position position="1"/>
    </location>
</feature>
<proteinExistence type="evidence at transcript level"/>
<dbReference type="AlphaFoldDB" id="A0A1E1XEM3"/>
<protein>
    <submittedName>
        <fullName evidence="1">Uncharacterized protein</fullName>
    </submittedName>
</protein>
<sequence length="223" mass="25175">AYTKTRTARPPEPIGRGVNVHAQVLYDGTVTQGETSSGEFETNKKTPSLDDFKEMLQKVEEGFNQEKVMIKIEVQNATKNENISVIFKKMLNSLNGPQTLDKLKEYGQRAHATNDTVFFFFTTKDILQETAHGDKVPIQLLSIETHGTFCSTDISAAVVTYVPQMYGYEFAMEAITRIFGSNKYKHFSRSDRKRMNQTFSRCHIDPSIKAEGERNETGLQSSA</sequence>